<dbReference type="OrthoDB" id="1436006at2759"/>
<reference evidence="7 8" key="1">
    <citation type="journal article" date="2022" name="Nat. Genet.">
        <title>Improved pea reference genome and pan-genome highlight genomic features and evolutionary characteristics.</title>
        <authorList>
            <person name="Yang T."/>
            <person name="Liu R."/>
            <person name="Luo Y."/>
            <person name="Hu S."/>
            <person name="Wang D."/>
            <person name="Wang C."/>
            <person name="Pandey M.K."/>
            <person name="Ge S."/>
            <person name="Xu Q."/>
            <person name="Li N."/>
            <person name="Li G."/>
            <person name="Huang Y."/>
            <person name="Saxena R.K."/>
            <person name="Ji Y."/>
            <person name="Li M."/>
            <person name="Yan X."/>
            <person name="He Y."/>
            <person name="Liu Y."/>
            <person name="Wang X."/>
            <person name="Xiang C."/>
            <person name="Varshney R.K."/>
            <person name="Ding H."/>
            <person name="Gao S."/>
            <person name="Zong X."/>
        </authorList>
    </citation>
    <scope>NUCLEOTIDE SEQUENCE [LARGE SCALE GENOMIC DNA]</scope>
    <source>
        <strain evidence="7 8">cv. Zhongwan 6</strain>
    </source>
</reference>
<dbReference type="GO" id="GO:0006511">
    <property type="term" value="P:ubiquitin-dependent protein catabolic process"/>
    <property type="evidence" value="ECO:0007669"/>
    <property type="project" value="TreeGrafter"/>
</dbReference>
<dbReference type="InterPro" id="IPR049627">
    <property type="entry name" value="SLX8"/>
</dbReference>
<evidence type="ECO:0000256" key="3">
    <source>
        <dbReference type="ARBA" id="ARBA00022833"/>
    </source>
</evidence>
<dbReference type="InterPro" id="IPR013083">
    <property type="entry name" value="Znf_RING/FYVE/PHD"/>
</dbReference>
<keyword evidence="2 4" id="KW-0863">Zinc-finger</keyword>
<feature type="region of interest" description="Disordered" evidence="5">
    <location>
        <begin position="122"/>
        <end position="160"/>
    </location>
</feature>
<sequence>MINRRRKANLLDLNNITSEESLLDEEPSESIHVPINYLEEIDDDVVECSPRAFAQAVANLGRSRRRIAIDLNLEYQLMPTPVIHYGENIEIPTLPSENIENPTIPTSVMQYTQDITEPIDQNNINEATKNDKKSSETNKEMSEPTIQAVEPPKEAEPPKDPPLNCPICMEAFVEEMSTVCGHIFCKICIKTAISRQKKCPTCRKKLTCRGLRRVFLPSSS</sequence>
<dbReference type="AlphaFoldDB" id="A0A9D4W7N3"/>
<dbReference type="Proteomes" id="UP001058974">
    <property type="component" value="Chromosome 6"/>
</dbReference>
<evidence type="ECO:0000259" key="6">
    <source>
        <dbReference type="PROSITE" id="PS50089"/>
    </source>
</evidence>
<dbReference type="Pfam" id="PF13923">
    <property type="entry name" value="zf-C3HC4_2"/>
    <property type="match status" value="1"/>
</dbReference>
<feature type="compositionally biased region" description="Basic and acidic residues" evidence="5">
    <location>
        <begin position="128"/>
        <end position="142"/>
    </location>
</feature>
<keyword evidence="8" id="KW-1185">Reference proteome</keyword>
<evidence type="ECO:0000256" key="2">
    <source>
        <dbReference type="ARBA" id="ARBA00022771"/>
    </source>
</evidence>
<dbReference type="PROSITE" id="PS50089">
    <property type="entry name" value="ZF_RING_2"/>
    <property type="match status" value="1"/>
</dbReference>
<evidence type="ECO:0000313" key="8">
    <source>
        <dbReference type="Proteomes" id="UP001058974"/>
    </source>
</evidence>
<dbReference type="GO" id="GO:0032183">
    <property type="term" value="F:SUMO binding"/>
    <property type="evidence" value="ECO:0007669"/>
    <property type="project" value="TreeGrafter"/>
</dbReference>
<dbReference type="PROSITE" id="PS00518">
    <property type="entry name" value="ZF_RING_1"/>
    <property type="match status" value="1"/>
</dbReference>
<keyword evidence="1" id="KW-0479">Metal-binding</keyword>
<organism evidence="7 8">
    <name type="scientific">Pisum sativum</name>
    <name type="common">Garden pea</name>
    <name type="synonym">Lathyrus oleraceus</name>
    <dbReference type="NCBI Taxonomy" id="3888"/>
    <lineage>
        <taxon>Eukaryota</taxon>
        <taxon>Viridiplantae</taxon>
        <taxon>Streptophyta</taxon>
        <taxon>Embryophyta</taxon>
        <taxon>Tracheophyta</taxon>
        <taxon>Spermatophyta</taxon>
        <taxon>Magnoliopsida</taxon>
        <taxon>eudicotyledons</taxon>
        <taxon>Gunneridae</taxon>
        <taxon>Pentapetalae</taxon>
        <taxon>rosids</taxon>
        <taxon>fabids</taxon>
        <taxon>Fabales</taxon>
        <taxon>Fabaceae</taxon>
        <taxon>Papilionoideae</taxon>
        <taxon>50 kb inversion clade</taxon>
        <taxon>NPAAA clade</taxon>
        <taxon>Hologalegina</taxon>
        <taxon>IRL clade</taxon>
        <taxon>Fabeae</taxon>
        <taxon>Lathyrus</taxon>
    </lineage>
</organism>
<gene>
    <name evidence="7" type="ORF">KIW84_063109</name>
</gene>
<evidence type="ECO:0000256" key="4">
    <source>
        <dbReference type="PROSITE-ProRule" id="PRU00175"/>
    </source>
</evidence>
<name>A0A9D4W7N3_PEA</name>
<dbReference type="SMART" id="SM00184">
    <property type="entry name" value="RING"/>
    <property type="match status" value="1"/>
</dbReference>
<dbReference type="Gramene" id="Psat6g133680.1">
    <property type="protein sequence ID" value="Psat6g133680.1.cds"/>
    <property type="gene ID" value="Psat6g133680"/>
</dbReference>
<feature type="domain" description="RING-type" evidence="6">
    <location>
        <begin position="165"/>
        <end position="203"/>
    </location>
</feature>
<dbReference type="InterPro" id="IPR001841">
    <property type="entry name" value="Znf_RING"/>
</dbReference>
<protein>
    <recommendedName>
        <fullName evidence="6">RING-type domain-containing protein</fullName>
    </recommendedName>
</protein>
<dbReference type="EMBL" id="JAMSHJ010000006">
    <property type="protein sequence ID" value="KAI5397155.1"/>
    <property type="molecule type" value="Genomic_DNA"/>
</dbReference>
<dbReference type="PANTHER" id="PTHR47094:SF1">
    <property type="entry name" value="RING-TYPE E3 UBIQUITIN TRANSFERASE"/>
    <property type="match status" value="1"/>
</dbReference>
<dbReference type="PANTHER" id="PTHR47094">
    <property type="entry name" value="ELFLESS, ISOFORM B"/>
    <property type="match status" value="1"/>
</dbReference>
<dbReference type="GO" id="GO:0033768">
    <property type="term" value="C:SUMO-targeted ubiquitin ligase complex"/>
    <property type="evidence" value="ECO:0007669"/>
    <property type="project" value="TreeGrafter"/>
</dbReference>
<dbReference type="GO" id="GO:0061630">
    <property type="term" value="F:ubiquitin protein ligase activity"/>
    <property type="evidence" value="ECO:0007669"/>
    <property type="project" value="InterPro"/>
</dbReference>
<dbReference type="SUPFAM" id="SSF57850">
    <property type="entry name" value="RING/U-box"/>
    <property type="match status" value="1"/>
</dbReference>
<dbReference type="GO" id="GO:0140082">
    <property type="term" value="F:SUMO-ubiquitin ligase activity"/>
    <property type="evidence" value="ECO:0007669"/>
    <property type="project" value="TreeGrafter"/>
</dbReference>
<accession>A0A9D4W7N3</accession>
<evidence type="ECO:0000256" key="1">
    <source>
        <dbReference type="ARBA" id="ARBA00022723"/>
    </source>
</evidence>
<dbReference type="Gramene" id="Psat06G0310900-T1">
    <property type="protein sequence ID" value="KAI5397155.1"/>
    <property type="gene ID" value="KIW84_063109"/>
</dbReference>
<dbReference type="InterPro" id="IPR017907">
    <property type="entry name" value="Znf_RING_CS"/>
</dbReference>
<keyword evidence="3" id="KW-0862">Zinc</keyword>
<proteinExistence type="predicted"/>
<dbReference type="GO" id="GO:0008270">
    <property type="term" value="F:zinc ion binding"/>
    <property type="evidence" value="ECO:0007669"/>
    <property type="project" value="UniProtKB-KW"/>
</dbReference>
<evidence type="ECO:0000256" key="5">
    <source>
        <dbReference type="SAM" id="MobiDB-lite"/>
    </source>
</evidence>
<evidence type="ECO:0000313" key="7">
    <source>
        <dbReference type="EMBL" id="KAI5397155.1"/>
    </source>
</evidence>
<dbReference type="Gene3D" id="3.30.40.10">
    <property type="entry name" value="Zinc/RING finger domain, C3HC4 (zinc finger)"/>
    <property type="match status" value="1"/>
</dbReference>
<comment type="caution">
    <text evidence="7">The sequence shown here is derived from an EMBL/GenBank/DDBJ whole genome shotgun (WGS) entry which is preliminary data.</text>
</comment>